<gene>
    <name evidence="2" type="ORF">CXK99_20645</name>
</gene>
<name>A0A2N8R931_STUST</name>
<dbReference type="AlphaFoldDB" id="A0A2N8R931"/>
<dbReference type="EMBL" id="POUM01000024">
    <property type="protein sequence ID" value="PNF57601.1"/>
    <property type="molecule type" value="Genomic_DNA"/>
</dbReference>
<protein>
    <submittedName>
        <fullName evidence="2">Uncharacterized protein</fullName>
    </submittedName>
</protein>
<proteinExistence type="predicted"/>
<evidence type="ECO:0000256" key="1">
    <source>
        <dbReference type="SAM" id="MobiDB-lite"/>
    </source>
</evidence>
<dbReference type="Proteomes" id="UP000236003">
    <property type="component" value="Unassembled WGS sequence"/>
</dbReference>
<feature type="compositionally biased region" description="Basic and acidic residues" evidence="1">
    <location>
        <begin position="1"/>
        <end position="13"/>
    </location>
</feature>
<evidence type="ECO:0000313" key="3">
    <source>
        <dbReference type="Proteomes" id="UP000236003"/>
    </source>
</evidence>
<comment type="caution">
    <text evidence="2">The sequence shown here is derived from an EMBL/GenBank/DDBJ whole genome shotgun (WGS) entry which is preliminary data.</text>
</comment>
<reference evidence="2 3" key="1">
    <citation type="submission" date="2018-01" db="EMBL/GenBank/DDBJ databases">
        <title>Denitrification phenotypes of diverse strains of Pseudomonas stutzeri.</title>
        <authorList>
            <person name="Milligan D.A."/>
            <person name="Bergaust L."/>
            <person name="Bakken L.R."/>
            <person name="Frostegard A."/>
        </authorList>
    </citation>
    <scope>NUCLEOTIDE SEQUENCE [LARGE SCALE GENOMIC DNA]</scope>
    <source>
        <strain evidence="2 3">CCUG 44592</strain>
    </source>
</reference>
<evidence type="ECO:0000313" key="2">
    <source>
        <dbReference type="EMBL" id="PNF57601.1"/>
    </source>
</evidence>
<feature type="region of interest" description="Disordered" evidence="1">
    <location>
        <begin position="1"/>
        <end position="20"/>
    </location>
</feature>
<organism evidence="2 3">
    <name type="scientific">Stutzerimonas stutzeri</name>
    <name type="common">Pseudomonas stutzeri</name>
    <dbReference type="NCBI Taxonomy" id="316"/>
    <lineage>
        <taxon>Bacteria</taxon>
        <taxon>Pseudomonadati</taxon>
        <taxon>Pseudomonadota</taxon>
        <taxon>Gammaproteobacteria</taxon>
        <taxon>Pseudomonadales</taxon>
        <taxon>Pseudomonadaceae</taxon>
        <taxon>Stutzerimonas</taxon>
    </lineage>
</organism>
<accession>A0A2N8R931</accession>
<sequence length="101" mass="11574">MDMNREDYFKNSADESDLGSRHLGLGMLKTAISADMANMTPEQRERLNERLKRELLKEVGILKAACSAHDFIDAKRMQSLVKPELHKHVEHLEVPNFAAKR</sequence>